<dbReference type="EMBL" id="BMFW01000023">
    <property type="protein sequence ID" value="GGH99878.1"/>
    <property type="molecule type" value="Genomic_DNA"/>
</dbReference>
<dbReference type="Proteomes" id="UP000643279">
    <property type="component" value="Unassembled WGS sequence"/>
</dbReference>
<gene>
    <name evidence="3" type="ORF">GCM10007170_35740</name>
</gene>
<keyword evidence="2" id="KW-0732">Signal</keyword>
<evidence type="ECO:0000256" key="2">
    <source>
        <dbReference type="SAM" id="SignalP"/>
    </source>
</evidence>
<keyword evidence="4" id="KW-1185">Reference proteome</keyword>
<evidence type="ECO:0000313" key="4">
    <source>
        <dbReference type="Proteomes" id="UP000643279"/>
    </source>
</evidence>
<feature type="signal peptide" evidence="2">
    <location>
        <begin position="1"/>
        <end position="20"/>
    </location>
</feature>
<dbReference type="PROSITE" id="PS51257">
    <property type="entry name" value="PROKAR_LIPOPROTEIN"/>
    <property type="match status" value="1"/>
</dbReference>
<comment type="caution">
    <text evidence="3">The sequence shown here is derived from an EMBL/GenBank/DDBJ whole genome shotgun (WGS) entry which is preliminary data.</text>
</comment>
<evidence type="ECO:0008006" key="5">
    <source>
        <dbReference type="Google" id="ProtNLM"/>
    </source>
</evidence>
<protein>
    <recommendedName>
        <fullName evidence="5">Lipoprotein</fullName>
    </recommendedName>
</protein>
<evidence type="ECO:0000313" key="3">
    <source>
        <dbReference type="EMBL" id="GGH99878.1"/>
    </source>
</evidence>
<feature type="compositionally biased region" description="Low complexity" evidence="1">
    <location>
        <begin position="27"/>
        <end position="55"/>
    </location>
</feature>
<accession>A0ABQ2B004</accession>
<feature type="region of interest" description="Disordered" evidence="1">
    <location>
        <begin position="27"/>
        <end position="78"/>
    </location>
</feature>
<name>A0ABQ2B004_9MICC</name>
<proteinExistence type="predicted"/>
<feature type="compositionally biased region" description="Polar residues" evidence="1">
    <location>
        <begin position="56"/>
        <end position="76"/>
    </location>
</feature>
<reference evidence="4" key="1">
    <citation type="journal article" date="2019" name="Int. J. Syst. Evol. Microbiol.">
        <title>The Global Catalogue of Microorganisms (GCM) 10K type strain sequencing project: providing services to taxonomists for standard genome sequencing and annotation.</title>
        <authorList>
            <consortium name="The Broad Institute Genomics Platform"/>
            <consortium name="The Broad Institute Genome Sequencing Center for Infectious Disease"/>
            <person name="Wu L."/>
            <person name="Ma J."/>
        </authorList>
    </citation>
    <scope>NUCLEOTIDE SEQUENCE [LARGE SCALE GENOMIC DNA]</scope>
    <source>
        <strain evidence="4">CGMCC 1.12778</strain>
    </source>
</reference>
<organism evidence="3 4">
    <name type="scientific">Arthrobacter liuii</name>
    <dbReference type="NCBI Taxonomy" id="1476996"/>
    <lineage>
        <taxon>Bacteria</taxon>
        <taxon>Bacillati</taxon>
        <taxon>Actinomycetota</taxon>
        <taxon>Actinomycetes</taxon>
        <taxon>Micrococcales</taxon>
        <taxon>Micrococcaceae</taxon>
        <taxon>Arthrobacter</taxon>
    </lineage>
</organism>
<evidence type="ECO:0000256" key="1">
    <source>
        <dbReference type="SAM" id="MobiDB-lite"/>
    </source>
</evidence>
<sequence>MVQRFIKALAAASSALLVLAACSPQLGSQQPTSSASGAGSPSATVTGTPAAPTPSNVSSTPPAAPGTQASNTQAPSTAAAKWTTFKTADGTMVFDVPAAWTVKDPAGELAEGGGAFAEVRNQAGKVMATLRTNMATGSTCTERYPYEVLDSVDIPALAQGGVVPQFVFETRGNAATPGMYHTPAAGYGITSGPAPSGPDACPIFQFFRWPPNAAMFSASYDPENNATPGDPSLPYLERARKYRDTAEYADIKQMITSLRPVAGGRY</sequence>
<feature type="chain" id="PRO_5046297970" description="Lipoprotein" evidence="2">
    <location>
        <begin position="21"/>
        <end position="266"/>
    </location>
</feature>